<keyword evidence="6" id="KW-1185">Reference proteome</keyword>
<dbReference type="Pfam" id="PF00890">
    <property type="entry name" value="FAD_binding_2"/>
    <property type="match status" value="1"/>
</dbReference>
<dbReference type="NCBIfam" id="TIGR03378">
    <property type="entry name" value="glycerol3P_GlpB"/>
    <property type="match status" value="1"/>
</dbReference>
<dbReference type="Gene3D" id="3.50.50.60">
    <property type="entry name" value="FAD/NAD(P)-binding domain"/>
    <property type="match status" value="2"/>
</dbReference>
<dbReference type="InterPro" id="IPR003953">
    <property type="entry name" value="FAD-dep_OxRdtase_2_FAD-bd"/>
</dbReference>
<dbReference type="RefSeq" id="WP_180138856.1">
    <property type="nucleotide sequence ID" value="NZ_CAADHO010000002.1"/>
</dbReference>
<dbReference type="Proteomes" id="UP000507962">
    <property type="component" value="Unassembled WGS sequence"/>
</dbReference>
<reference evidence="5 6" key="1">
    <citation type="submission" date="2019-03" db="EMBL/GenBank/DDBJ databases">
        <authorList>
            <person name="Nijsse B."/>
        </authorList>
    </citation>
    <scope>NUCLEOTIDE SEQUENCE [LARGE SCALE GENOMIC DNA]</scope>
    <source>
        <strain evidence="5">Desulfoluna butyratoxydans MSL71</strain>
    </source>
</reference>
<dbReference type="NCBIfam" id="NF003725">
    <property type="entry name" value="PRK05329.2-4"/>
    <property type="match status" value="1"/>
</dbReference>
<evidence type="ECO:0000313" key="6">
    <source>
        <dbReference type="Proteomes" id="UP000507962"/>
    </source>
</evidence>
<keyword evidence="3" id="KW-0560">Oxidoreductase</keyword>
<feature type="domain" description="FAD-dependent oxidoreductase 2 FAD-binding" evidence="4">
    <location>
        <begin position="20"/>
        <end position="417"/>
    </location>
</feature>
<keyword evidence="2" id="KW-0288">FMN</keyword>
<dbReference type="SUPFAM" id="SSF51905">
    <property type="entry name" value="FAD/NAD(P)-binding domain"/>
    <property type="match status" value="1"/>
</dbReference>
<keyword evidence="1" id="KW-0285">Flavoprotein</keyword>
<organism evidence="5 6">
    <name type="scientific">Desulfoluna butyratoxydans</name>
    <dbReference type="NCBI Taxonomy" id="231438"/>
    <lineage>
        <taxon>Bacteria</taxon>
        <taxon>Pseudomonadati</taxon>
        <taxon>Thermodesulfobacteriota</taxon>
        <taxon>Desulfobacteria</taxon>
        <taxon>Desulfobacterales</taxon>
        <taxon>Desulfolunaceae</taxon>
        <taxon>Desulfoluna</taxon>
    </lineage>
</organism>
<protein>
    <submittedName>
        <fullName evidence="5">Glycerol-3-phosphate dehydrogenase glpb subunit</fullName>
    </submittedName>
</protein>
<dbReference type="EMBL" id="CAADHO010000002">
    <property type="protein sequence ID" value="VFQ44112.1"/>
    <property type="molecule type" value="Genomic_DNA"/>
</dbReference>
<evidence type="ECO:0000256" key="1">
    <source>
        <dbReference type="ARBA" id="ARBA00022630"/>
    </source>
</evidence>
<dbReference type="InterPro" id="IPR036188">
    <property type="entry name" value="FAD/NAD-bd_sf"/>
</dbReference>
<sequence length="432" mass="45197">MSNAADMGLTARDPWDGQRDVVVVGNGLAGSAAALFAAQKGLKVAVVGTGSQLPLSSGLFDLAGMVPGDKGYSAAPWQTVQDLVSQGPGHPYGKVGADAIAQAFKGFLAILEEEGLGYRICDTNARVVTSVGSLKASYALPETMVAGATALEQGLKTLIVGIRRLKGFEASQVAQSAAPIWPGLSSVVVAPEGLGRPGDIYPEALARELDLPEACDRLIEAIRPHLDGHKAVGLPPVLGMEKSRETLAYMEKGLGVPCFEIPGMPPTAAGVRLREALDRAFSRYGVATFVGGRVTKASKGEGGFTVTASLRGEERTVSARKMILATGRFMGGGLAGDRLRITEPLLDLYVSQPQSRDAWHRCDLFHPEGHAVNRAGIIADTAMRPLDSEGNVVDPSLFVAGSILAHQDWKREKSGAGISIATAFRAAASCSV</sequence>
<evidence type="ECO:0000256" key="3">
    <source>
        <dbReference type="ARBA" id="ARBA00023002"/>
    </source>
</evidence>
<evidence type="ECO:0000259" key="4">
    <source>
        <dbReference type="Pfam" id="PF00890"/>
    </source>
</evidence>
<dbReference type="InterPro" id="IPR009158">
    <property type="entry name" value="G3P_DH_GlpB_su"/>
</dbReference>
<dbReference type="PIRSF" id="PIRSF000141">
    <property type="entry name" value="Anaerobic_G3P_dh"/>
    <property type="match status" value="1"/>
</dbReference>
<name>A0A4U8YQR4_9BACT</name>
<dbReference type="AlphaFoldDB" id="A0A4U8YQR4"/>
<proteinExistence type="predicted"/>
<dbReference type="GO" id="GO:0004368">
    <property type="term" value="F:glycerol-3-phosphate dehydrogenase (quinone) activity"/>
    <property type="evidence" value="ECO:0007669"/>
    <property type="project" value="InterPro"/>
</dbReference>
<evidence type="ECO:0000256" key="2">
    <source>
        <dbReference type="ARBA" id="ARBA00022643"/>
    </source>
</evidence>
<accession>A0A4U8YQR4</accession>
<gene>
    <name evidence="5" type="ORF">MSL71_17560</name>
</gene>
<evidence type="ECO:0000313" key="5">
    <source>
        <dbReference type="EMBL" id="VFQ44112.1"/>
    </source>
</evidence>
<dbReference type="GO" id="GO:0009331">
    <property type="term" value="C:glycerol-3-phosphate dehydrogenase (FAD) complex"/>
    <property type="evidence" value="ECO:0007669"/>
    <property type="project" value="InterPro"/>
</dbReference>